<name>A0A4V2SX74_9BACL</name>
<dbReference type="EMBL" id="SLXV01000036">
    <property type="protein sequence ID" value="TCP64896.1"/>
    <property type="molecule type" value="Genomic_DNA"/>
</dbReference>
<dbReference type="Proteomes" id="UP000294746">
    <property type="component" value="Unassembled WGS sequence"/>
</dbReference>
<gene>
    <name evidence="1" type="ORF">EDD57_1364</name>
</gene>
<accession>A0A4V2SX74</accession>
<dbReference type="RefSeq" id="WP_131849457.1">
    <property type="nucleotide sequence ID" value="NZ_SLXV01000036.1"/>
</dbReference>
<protein>
    <submittedName>
        <fullName evidence="1">Spore germination protein GerPA/GerPF</fullName>
    </submittedName>
</protein>
<dbReference type="Pfam" id="PF10676">
    <property type="entry name" value="gerPA"/>
    <property type="match status" value="1"/>
</dbReference>
<organism evidence="1 2">
    <name type="scientific">Baia soyae</name>
    <dbReference type="NCBI Taxonomy" id="1544746"/>
    <lineage>
        <taxon>Bacteria</taxon>
        <taxon>Bacillati</taxon>
        <taxon>Bacillota</taxon>
        <taxon>Bacilli</taxon>
        <taxon>Bacillales</taxon>
        <taxon>Thermoactinomycetaceae</taxon>
        <taxon>Baia</taxon>
    </lineage>
</organism>
<keyword evidence="2" id="KW-1185">Reference proteome</keyword>
<comment type="caution">
    <text evidence="1">The sequence shown here is derived from an EMBL/GenBank/DDBJ whole genome shotgun (WGS) entry which is preliminary data.</text>
</comment>
<reference evidence="1 2" key="1">
    <citation type="submission" date="2019-03" db="EMBL/GenBank/DDBJ databases">
        <title>Genomic Encyclopedia of Type Strains, Phase IV (KMG-IV): sequencing the most valuable type-strain genomes for metagenomic binning, comparative biology and taxonomic classification.</title>
        <authorList>
            <person name="Goeker M."/>
        </authorList>
    </citation>
    <scope>NUCLEOTIDE SEQUENCE [LARGE SCALE GENOMIC DNA]</scope>
    <source>
        <strain evidence="1 2">DSM 46831</strain>
    </source>
</reference>
<dbReference type="OrthoDB" id="2928548at2"/>
<evidence type="ECO:0000313" key="2">
    <source>
        <dbReference type="Proteomes" id="UP000294746"/>
    </source>
</evidence>
<dbReference type="InterPro" id="IPR019618">
    <property type="entry name" value="Spore_germination_GerPA"/>
</dbReference>
<proteinExistence type="predicted"/>
<dbReference type="AlphaFoldDB" id="A0A4V2SX74"/>
<evidence type="ECO:0000313" key="1">
    <source>
        <dbReference type="EMBL" id="TCP64896.1"/>
    </source>
</evidence>
<sequence length="87" mass="9264">MDVTVGTIQVQLITQNAGVFVGENFPIQWSTQLKINSAGGTVAGDGNILYRAINVIDDPDMIDSNWVNIEKGESKEEGPVGPRSSCG</sequence>